<sequence>MSVQTVGTRGVTNPGNNFQICIPEHWKASGYQDNPGLLIVQSDVLNLDETLNSKKTATALSEVPQNSIERILLCMKNYQRH</sequence>
<organism evidence="1 2">
    <name type="scientific">Marinobacterium marinum</name>
    <dbReference type="NCBI Taxonomy" id="2756129"/>
    <lineage>
        <taxon>Bacteria</taxon>
        <taxon>Pseudomonadati</taxon>
        <taxon>Pseudomonadota</taxon>
        <taxon>Gammaproteobacteria</taxon>
        <taxon>Oceanospirillales</taxon>
        <taxon>Oceanospirillaceae</taxon>
        <taxon>Marinobacterium</taxon>
    </lineage>
</organism>
<comment type="caution">
    <text evidence="1">The sequence shown here is derived from an EMBL/GenBank/DDBJ whole genome shotgun (WGS) entry which is preliminary data.</text>
</comment>
<accession>A0A7W1WZF8</accession>
<evidence type="ECO:0000313" key="2">
    <source>
        <dbReference type="Proteomes" id="UP000538931"/>
    </source>
</evidence>
<proteinExistence type="predicted"/>
<reference evidence="1 2" key="1">
    <citation type="submission" date="2020-07" db="EMBL/GenBank/DDBJ databases">
        <title>Bacterium isolated from marien macroalgae.</title>
        <authorList>
            <person name="Zhu K."/>
            <person name="Lu D."/>
            <person name="Du Z."/>
        </authorList>
    </citation>
    <scope>NUCLEOTIDE SEQUENCE [LARGE SCALE GENOMIC DNA]</scope>
    <source>
        <strain evidence="1 2">3-1745</strain>
    </source>
</reference>
<dbReference type="AlphaFoldDB" id="A0A7W1WZF8"/>
<evidence type="ECO:0000313" key="1">
    <source>
        <dbReference type="EMBL" id="MBA4502912.1"/>
    </source>
</evidence>
<protein>
    <submittedName>
        <fullName evidence="1">Uncharacterized protein</fullName>
    </submittedName>
</protein>
<dbReference type="Proteomes" id="UP000538931">
    <property type="component" value="Unassembled WGS sequence"/>
</dbReference>
<dbReference type="RefSeq" id="WP_181740167.1">
    <property type="nucleotide sequence ID" value="NZ_JACEMT010000051.1"/>
</dbReference>
<gene>
    <name evidence="1" type="ORF">H1S06_11125</name>
</gene>
<keyword evidence="2" id="KW-1185">Reference proteome</keyword>
<name>A0A7W1WZF8_9GAMM</name>
<dbReference type="EMBL" id="JACEMT010000051">
    <property type="protein sequence ID" value="MBA4502912.1"/>
    <property type="molecule type" value="Genomic_DNA"/>
</dbReference>